<dbReference type="InterPro" id="IPR004089">
    <property type="entry name" value="MCPsignal_dom"/>
</dbReference>
<gene>
    <name evidence="7" type="ORF">SAMN05216360_11791</name>
</gene>
<dbReference type="RefSeq" id="WP_091720692.1">
    <property type="nucleotide sequence ID" value="NZ_FNHS01000017.1"/>
</dbReference>
<dbReference type="InterPro" id="IPR003660">
    <property type="entry name" value="HAMP_dom"/>
</dbReference>
<dbReference type="GO" id="GO:0007165">
    <property type="term" value="P:signal transduction"/>
    <property type="evidence" value="ECO:0007669"/>
    <property type="project" value="UniProtKB-KW"/>
</dbReference>
<dbReference type="Pfam" id="PF00015">
    <property type="entry name" value="MCPsignal"/>
    <property type="match status" value="1"/>
</dbReference>
<keyword evidence="4" id="KW-0472">Membrane</keyword>
<accession>A0A1H0I027</accession>
<evidence type="ECO:0000313" key="7">
    <source>
        <dbReference type="EMBL" id="SDO24709.1"/>
    </source>
</evidence>
<dbReference type="PANTHER" id="PTHR32089:SF112">
    <property type="entry name" value="LYSOZYME-LIKE PROTEIN-RELATED"/>
    <property type="match status" value="1"/>
</dbReference>
<evidence type="ECO:0000256" key="2">
    <source>
        <dbReference type="ARBA" id="ARBA00029447"/>
    </source>
</evidence>
<dbReference type="PROSITE" id="PS50111">
    <property type="entry name" value="CHEMOTAXIS_TRANSDUC_2"/>
    <property type="match status" value="1"/>
</dbReference>
<dbReference type="SMART" id="SM00283">
    <property type="entry name" value="MA"/>
    <property type="match status" value="1"/>
</dbReference>
<dbReference type="PROSITE" id="PS50885">
    <property type="entry name" value="HAMP"/>
    <property type="match status" value="1"/>
</dbReference>
<proteinExistence type="inferred from homology"/>
<dbReference type="OrthoDB" id="7293398at2"/>
<organism evidence="7 8">
    <name type="scientific">Methylobacterium phyllostachyos</name>
    <dbReference type="NCBI Taxonomy" id="582672"/>
    <lineage>
        <taxon>Bacteria</taxon>
        <taxon>Pseudomonadati</taxon>
        <taxon>Pseudomonadota</taxon>
        <taxon>Alphaproteobacteria</taxon>
        <taxon>Hyphomicrobiales</taxon>
        <taxon>Methylobacteriaceae</taxon>
        <taxon>Methylobacterium</taxon>
    </lineage>
</organism>
<dbReference type="GO" id="GO:0016020">
    <property type="term" value="C:membrane"/>
    <property type="evidence" value="ECO:0007669"/>
    <property type="project" value="InterPro"/>
</dbReference>
<evidence type="ECO:0000259" key="5">
    <source>
        <dbReference type="PROSITE" id="PS50111"/>
    </source>
</evidence>
<name>A0A1H0I027_9HYPH</name>
<dbReference type="PANTHER" id="PTHR32089">
    <property type="entry name" value="METHYL-ACCEPTING CHEMOTAXIS PROTEIN MCPB"/>
    <property type="match status" value="1"/>
</dbReference>
<dbReference type="Gene3D" id="6.10.340.10">
    <property type="match status" value="1"/>
</dbReference>
<keyword evidence="8" id="KW-1185">Reference proteome</keyword>
<evidence type="ECO:0000256" key="3">
    <source>
        <dbReference type="PROSITE-ProRule" id="PRU00284"/>
    </source>
</evidence>
<protein>
    <submittedName>
        <fullName evidence="7">Methyl-accepting chemotaxis protein</fullName>
    </submittedName>
</protein>
<dbReference type="AlphaFoldDB" id="A0A1H0I027"/>
<evidence type="ECO:0000256" key="1">
    <source>
        <dbReference type="ARBA" id="ARBA00023224"/>
    </source>
</evidence>
<keyword evidence="1 3" id="KW-0807">Transducer</keyword>
<evidence type="ECO:0000259" key="6">
    <source>
        <dbReference type="PROSITE" id="PS50885"/>
    </source>
</evidence>
<comment type="similarity">
    <text evidence="2">Belongs to the methyl-accepting chemotaxis (MCP) protein family.</text>
</comment>
<dbReference type="Pfam" id="PF00672">
    <property type="entry name" value="HAMP"/>
    <property type="match status" value="1"/>
</dbReference>
<dbReference type="Proteomes" id="UP000198704">
    <property type="component" value="Unassembled WGS sequence"/>
</dbReference>
<dbReference type="EMBL" id="FNHS01000017">
    <property type="protein sequence ID" value="SDO24709.1"/>
    <property type="molecule type" value="Genomic_DNA"/>
</dbReference>
<keyword evidence="4" id="KW-1133">Transmembrane helix</keyword>
<feature type="domain" description="Methyl-accepting transducer" evidence="5">
    <location>
        <begin position="462"/>
        <end position="698"/>
    </location>
</feature>
<feature type="transmembrane region" description="Helical" evidence="4">
    <location>
        <begin position="12"/>
        <end position="32"/>
    </location>
</feature>
<evidence type="ECO:0000313" key="8">
    <source>
        <dbReference type="Proteomes" id="UP000198704"/>
    </source>
</evidence>
<dbReference type="STRING" id="582672.SAMN05216360_11791"/>
<keyword evidence="4" id="KW-0812">Transmembrane</keyword>
<dbReference type="SUPFAM" id="SSF58104">
    <property type="entry name" value="Methyl-accepting chemotaxis protein (MCP) signaling domain"/>
    <property type="match status" value="1"/>
</dbReference>
<feature type="domain" description="HAMP" evidence="6">
    <location>
        <begin position="367"/>
        <end position="420"/>
    </location>
</feature>
<reference evidence="8" key="1">
    <citation type="submission" date="2016-10" db="EMBL/GenBank/DDBJ databases">
        <authorList>
            <person name="Varghese N."/>
            <person name="Submissions S."/>
        </authorList>
    </citation>
    <scope>NUCLEOTIDE SEQUENCE [LARGE SCALE GENOMIC DNA]</scope>
    <source>
        <strain evidence="8">BL47</strain>
    </source>
</reference>
<sequence>MVILSRLSVRLPAMTIGLALLSAIVMGGFSWYTARSGLISAAQDRLQLAAAAHRDGIELVADRLEADFQAIAAHPQIVSNFPDLTETLDLAKPESVALVEAFRAPQTVEARVALDGGGMNTMYARRHVKVQDVARKLVAKPGYADLIFVDEAGRLVYTATKGADFAKTVSDPDLARTGLARLIERLKAAEPDTVLFEDFDTYPVDGVPAAFIGRAMTKRANVAMGTAQAAERIGAIVMRVTPTLFDQTLAKRNGLGETGQIFAAGADSLLRSNPPLNPEVKAGSSLGPLGIAAERIKAGGNLAFAAPDGPHLAAASALTVLGAPWSVVAEQSEAEAIAAVRTLSNTLILTSLCVLAATAALGLLLARSIVVPLGALTRALNALADRQALADVPGSKRRDEIGDIARAVVTIRDMSLEEAAQQLQTTEATRLREEQSRRALLQDLADGFERSVGGIAEGLTGAVSALQDASGTMRAAVAGTSERSISVAGAARQTSENVNAVAAAAEQLGATVLEIGRQVEQATGLSATAVGEARRAEQTMTDLTAAATRIGDVVGLVSTIAGQTNLLALNATIEAARAGEAGRGFAVVAAEVKELAAQTSRATEEIGRQVASIQMVTGDAVGAIQVVTSQIEAMNEVSTGIAAAIDQQGATTQNIVRSMGQASTGTGMMTADITEVARVADDAGQAAASVSEASDALAARAVQLRAEVAQFLQNIRAA</sequence>
<dbReference type="Gene3D" id="1.10.287.950">
    <property type="entry name" value="Methyl-accepting chemotaxis protein"/>
    <property type="match status" value="1"/>
</dbReference>
<evidence type="ECO:0000256" key="4">
    <source>
        <dbReference type="SAM" id="Phobius"/>
    </source>
</evidence>